<dbReference type="InterPro" id="IPR021858">
    <property type="entry name" value="Fun_TF"/>
</dbReference>
<accession>A0ABR3RQZ0</accession>
<evidence type="ECO:0000313" key="2">
    <source>
        <dbReference type="Proteomes" id="UP001521785"/>
    </source>
</evidence>
<dbReference type="Pfam" id="PF11951">
    <property type="entry name" value="Fungal_trans_2"/>
    <property type="match status" value="1"/>
</dbReference>
<reference evidence="1 2" key="1">
    <citation type="submission" date="2024-02" db="EMBL/GenBank/DDBJ databases">
        <title>De novo assembly and annotation of 12 fungi associated with fruit tree decline syndrome in Ontario, Canada.</title>
        <authorList>
            <person name="Sulman M."/>
            <person name="Ellouze W."/>
            <person name="Ilyukhin E."/>
        </authorList>
    </citation>
    <scope>NUCLEOTIDE SEQUENCE [LARGE SCALE GENOMIC DNA]</scope>
    <source>
        <strain evidence="1 2">M42-189</strain>
    </source>
</reference>
<keyword evidence="2" id="KW-1185">Reference proteome</keyword>
<sequence>MSTSLRQCFGSGSVDASLAQIDARTRDLQTDEEDISIGPFGVLNIVAPEASTKIATVDCPPVPQIDPTAGGSVLDGDQMTNENGTTNVLDPGPALVDWFDPILGINDSLQWSDLFSLDFDTGNSLLMPQYAAHYSEHEFGMIQPDSGIALSDEILRAHDPAPSNYPLSSASAHTFNESHPPGAPVGIEQHRIFLAEVDSPTEAQFLLKHFYDFIIPGWSFMPSNTKSPWTIFQLSEAAISLSEMTFLQTGLLKHANAANLYGILACSAYHLSVSSGQTTKEPEYWMGLFIRLRSQANVHMQVSLREELKGPAKAKYKDQLMAILAMLACAVS</sequence>
<gene>
    <name evidence="1" type="ORF">SLS60_004259</name>
</gene>
<comment type="caution">
    <text evidence="1">The sequence shown here is derived from an EMBL/GenBank/DDBJ whole genome shotgun (WGS) entry which is preliminary data.</text>
</comment>
<proteinExistence type="predicted"/>
<protein>
    <recommendedName>
        <fullName evidence="3">Transcription factor domain-containing protein</fullName>
    </recommendedName>
</protein>
<evidence type="ECO:0008006" key="3">
    <source>
        <dbReference type="Google" id="ProtNLM"/>
    </source>
</evidence>
<evidence type="ECO:0000313" key="1">
    <source>
        <dbReference type="EMBL" id="KAL1606850.1"/>
    </source>
</evidence>
<organism evidence="1 2">
    <name type="scientific">Paraconiothyrium brasiliense</name>
    <dbReference type="NCBI Taxonomy" id="300254"/>
    <lineage>
        <taxon>Eukaryota</taxon>
        <taxon>Fungi</taxon>
        <taxon>Dikarya</taxon>
        <taxon>Ascomycota</taxon>
        <taxon>Pezizomycotina</taxon>
        <taxon>Dothideomycetes</taxon>
        <taxon>Pleosporomycetidae</taxon>
        <taxon>Pleosporales</taxon>
        <taxon>Massarineae</taxon>
        <taxon>Didymosphaeriaceae</taxon>
        <taxon>Paraconiothyrium</taxon>
    </lineage>
</organism>
<name>A0ABR3RQZ0_9PLEO</name>
<dbReference type="Proteomes" id="UP001521785">
    <property type="component" value="Unassembled WGS sequence"/>
</dbReference>
<dbReference type="EMBL" id="JAKJXO020000004">
    <property type="protein sequence ID" value="KAL1606850.1"/>
    <property type="molecule type" value="Genomic_DNA"/>
</dbReference>